<dbReference type="Proteomes" id="UP000323000">
    <property type="component" value="Chromosome 3"/>
</dbReference>
<dbReference type="AlphaFoldDB" id="A0A5C7ICS9"/>
<accession>A0A5C7ICS9</accession>
<reference evidence="2" key="1">
    <citation type="journal article" date="2019" name="Gigascience">
        <title>De novo genome assembly of the endangered Acer yangbiense, a plant species with extremely small populations endemic to Yunnan Province, China.</title>
        <authorList>
            <person name="Yang J."/>
            <person name="Wariss H.M."/>
            <person name="Tao L."/>
            <person name="Zhang R."/>
            <person name="Yun Q."/>
            <person name="Hollingsworth P."/>
            <person name="Dao Z."/>
            <person name="Luo G."/>
            <person name="Guo H."/>
            <person name="Ma Y."/>
            <person name="Sun W."/>
        </authorList>
    </citation>
    <scope>NUCLEOTIDE SEQUENCE [LARGE SCALE GENOMIC DNA]</scope>
    <source>
        <strain evidence="2">cv. Malutang</strain>
    </source>
</reference>
<proteinExistence type="predicted"/>
<protein>
    <recommendedName>
        <fullName evidence="3">RNase H type-1 domain-containing protein</fullName>
    </recommendedName>
</protein>
<organism evidence="1 2">
    <name type="scientific">Acer yangbiense</name>
    <dbReference type="NCBI Taxonomy" id="1000413"/>
    <lineage>
        <taxon>Eukaryota</taxon>
        <taxon>Viridiplantae</taxon>
        <taxon>Streptophyta</taxon>
        <taxon>Embryophyta</taxon>
        <taxon>Tracheophyta</taxon>
        <taxon>Spermatophyta</taxon>
        <taxon>Magnoliopsida</taxon>
        <taxon>eudicotyledons</taxon>
        <taxon>Gunneridae</taxon>
        <taxon>Pentapetalae</taxon>
        <taxon>rosids</taxon>
        <taxon>malvids</taxon>
        <taxon>Sapindales</taxon>
        <taxon>Sapindaceae</taxon>
        <taxon>Hippocastanoideae</taxon>
        <taxon>Acereae</taxon>
        <taxon>Acer</taxon>
    </lineage>
</organism>
<evidence type="ECO:0000313" key="1">
    <source>
        <dbReference type="EMBL" id="TXG67037.1"/>
    </source>
</evidence>
<dbReference type="OrthoDB" id="1751580at2759"/>
<gene>
    <name evidence="1" type="ORF">EZV62_008312</name>
</gene>
<sequence>MLGIFLWKACHNWIPTMCNLAGRGIQAEKDLVFMCVVLWRIWFWRNQIVHSSLPYRIEEVVGWASDYIGEFRKTNGLDVCISRIAEPDAGSFVKWSLPAEGCYKINYDAAIWDASQLVGVGTIVRDSCGRVMVSTLYYVEDCCLLF</sequence>
<evidence type="ECO:0008006" key="3">
    <source>
        <dbReference type="Google" id="ProtNLM"/>
    </source>
</evidence>
<comment type="caution">
    <text evidence="1">The sequence shown here is derived from an EMBL/GenBank/DDBJ whole genome shotgun (WGS) entry which is preliminary data.</text>
</comment>
<name>A0A5C7ICS9_9ROSI</name>
<evidence type="ECO:0000313" key="2">
    <source>
        <dbReference type="Proteomes" id="UP000323000"/>
    </source>
</evidence>
<keyword evidence="2" id="KW-1185">Reference proteome</keyword>
<dbReference type="EMBL" id="VAHF01000003">
    <property type="protein sequence ID" value="TXG67037.1"/>
    <property type="molecule type" value="Genomic_DNA"/>
</dbReference>